<sequence>METQPLIHENGQVLAAIDASVYTASVADHAAWAASRLGAPLEFVHAIDRRHGDPAGLNLSGNLSLGAQEDLLKELADLDAEHGRLAQTRGRLLLEQVRDRAASLFGVSAQLAQRNGGLVETLLDLEAGVRLFVIGKRGEHANFASGHLGSNLERVMRAVHRPVLIASRAFKPIQRFTIAFDGSPTTRRCVQMVCASPLLKGLDCELLTVGEDTEERRQQMQWAKAQLQAAGFHPHSRYIEGSPDAVIPATVKEFAIDLLVMGAYGHSRIRNLIVGSTTTQVLRSSPIPVLLLR</sequence>
<comment type="similarity">
    <text evidence="1">Belongs to the universal stress protein A family.</text>
</comment>
<dbReference type="Gene3D" id="3.40.50.12370">
    <property type="match status" value="1"/>
</dbReference>
<dbReference type="PANTHER" id="PTHR46268">
    <property type="entry name" value="STRESS RESPONSE PROTEIN NHAX"/>
    <property type="match status" value="1"/>
</dbReference>
<evidence type="ECO:0000256" key="1">
    <source>
        <dbReference type="ARBA" id="ARBA00008791"/>
    </source>
</evidence>
<protein>
    <recommendedName>
        <fullName evidence="2">UspA domain-containing protein</fullName>
    </recommendedName>
</protein>
<feature type="domain" description="UspA" evidence="2">
    <location>
        <begin position="12"/>
        <end position="165"/>
    </location>
</feature>
<accession>A0A091B9W7</accession>
<reference evidence="3 4" key="1">
    <citation type="submission" date="2013-09" db="EMBL/GenBank/DDBJ databases">
        <title>Genome sequencing of Arenimonas malthae.</title>
        <authorList>
            <person name="Chen F."/>
            <person name="Wang G."/>
        </authorList>
    </citation>
    <scope>NUCLEOTIDE SEQUENCE [LARGE SCALE GENOMIC DNA]</scope>
    <source>
        <strain evidence="3 4">CC-JY-1</strain>
    </source>
</reference>
<dbReference type="RefSeq" id="WP_043802515.1">
    <property type="nucleotide sequence ID" value="NZ_AVCH01000150.1"/>
</dbReference>
<dbReference type="EMBL" id="AVCH01000150">
    <property type="protein sequence ID" value="KFN48506.1"/>
    <property type="molecule type" value="Genomic_DNA"/>
</dbReference>
<evidence type="ECO:0000259" key="2">
    <source>
        <dbReference type="Pfam" id="PF00582"/>
    </source>
</evidence>
<feature type="domain" description="UspA" evidence="2">
    <location>
        <begin position="213"/>
        <end position="293"/>
    </location>
</feature>
<dbReference type="Pfam" id="PF00582">
    <property type="entry name" value="Usp"/>
    <property type="match status" value="2"/>
</dbReference>
<dbReference type="InterPro" id="IPR006015">
    <property type="entry name" value="Universal_stress_UspA"/>
</dbReference>
<dbReference type="STRING" id="1384054.N790_01425"/>
<dbReference type="PANTHER" id="PTHR46268:SF6">
    <property type="entry name" value="UNIVERSAL STRESS PROTEIN UP12"/>
    <property type="match status" value="1"/>
</dbReference>
<dbReference type="PRINTS" id="PR01438">
    <property type="entry name" value="UNVRSLSTRESS"/>
</dbReference>
<proteinExistence type="inferred from homology"/>
<evidence type="ECO:0000313" key="3">
    <source>
        <dbReference type="EMBL" id="KFN48506.1"/>
    </source>
</evidence>
<dbReference type="eggNOG" id="COG0589">
    <property type="taxonomic scope" value="Bacteria"/>
</dbReference>
<dbReference type="CDD" id="cd00293">
    <property type="entry name" value="USP-like"/>
    <property type="match status" value="2"/>
</dbReference>
<organism evidence="3 4">
    <name type="scientific">Arenimonas malthae CC-JY-1</name>
    <dbReference type="NCBI Taxonomy" id="1384054"/>
    <lineage>
        <taxon>Bacteria</taxon>
        <taxon>Pseudomonadati</taxon>
        <taxon>Pseudomonadota</taxon>
        <taxon>Gammaproteobacteria</taxon>
        <taxon>Lysobacterales</taxon>
        <taxon>Lysobacteraceae</taxon>
        <taxon>Arenimonas</taxon>
    </lineage>
</organism>
<dbReference type="Proteomes" id="UP000029392">
    <property type="component" value="Unassembled WGS sequence"/>
</dbReference>
<dbReference type="InterPro" id="IPR006016">
    <property type="entry name" value="UspA"/>
</dbReference>
<dbReference type="SUPFAM" id="SSF52402">
    <property type="entry name" value="Adenine nucleotide alpha hydrolases-like"/>
    <property type="match status" value="2"/>
</dbReference>
<dbReference type="PATRIC" id="fig|1384054.3.peg.1263"/>
<name>A0A091B9W7_9GAMM</name>
<gene>
    <name evidence="3" type="ORF">N790_01425</name>
</gene>
<dbReference type="OrthoDB" id="9804721at2"/>
<evidence type="ECO:0000313" key="4">
    <source>
        <dbReference type="Proteomes" id="UP000029392"/>
    </source>
</evidence>
<comment type="caution">
    <text evidence="3">The sequence shown here is derived from an EMBL/GenBank/DDBJ whole genome shotgun (WGS) entry which is preliminary data.</text>
</comment>
<keyword evidence="4" id="KW-1185">Reference proteome</keyword>
<dbReference type="AlphaFoldDB" id="A0A091B9W7"/>